<evidence type="ECO:0000313" key="4">
    <source>
        <dbReference type="EMBL" id="GGF93092.1"/>
    </source>
</evidence>
<dbReference type="InterPro" id="IPR057802">
    <property type="entry name" value="YqhI_dom"/>
</dbReference>
<evidence type="ECO:0000313" key="5">
    <source>
        <dbReference type="Proteomes" id="UP000632858"/>
    </source>
</evidence>
<proteinExistence type="predicted"/>
<keyword evidence="1" id="KW-0732">Signal</keyword>
<dbReference type="Gene3D" id="3.40.50.1820">
    <property type="entry name" value="alpha/beta hydrolase"/>
    <property type="match status" value="1"/>
</dbReference>
<dbReference type="Proteomes" id="UP000632858">
    <property type="component" value="Unassembled WGS sequence"/>
</dbReference>
<dbReference type="GO" id="GO:0016787">
    <property type="term" value="F:hydrolase activity"/>
    <property type="evidence" value="ECO:0007669"/>
    <property type="project" value="InterPro"/>
</dbReference>
<name>A0A917FPN7_9GAMM</name>
<dbReference type="InterPro" id="IPR002925">
    <property type="entry name" value="Dienelactn_hydro"/>
</dbReference>
<feature type="domain" description="Dienelactone hydrolase" evidence="2">
    <location>
        <begin position="82"/>
        <end position="289"/>
    </location>
</feature>
<dbReference type="InterPro" id="IPR019546">
    <property type="entry name" value="TAT_signal_bac_arc"/>
</dbReference>
<dbReference type="PROSITE" id="PS51318">
    <property type="entry name" value="TAT"/>
    <property type="match status" value="1"/>
</dbReference>
<dbReference type="InterPro" id="IPR051049">
    <property type="entry name" value="Dienelactone_hydrolase-like"/>
</dbReference>
<dbReference type="SUPFAM" id="SSF53474">
    <property type="entry name" value="alpha/beta-Hydrolases"/>
    <property type="match status" value="1"/>
</dbReference>
<dbReference type="InterPro" id="IPR029058">
    <property type="entry name" value="AB_hydrolase_fold"/>
</dbReference>
<comment type="caution">
    <text evidence="4">The sequence shown here is derived from an EMBL/GenBank/DDBJ whole genome shotgun (WGS) entry which is preliminary data.</text>
</comment>
<evidence type="ECO:0000259" key="2">
    <source>
        <dbReference type="Pfam" id="PF01738"/>
    </source>
</evidence>
<reference evidence="4" key="1">
    <citation type="journal article" date="2014" name="Int. J. Syst. Evol. Microbiol.">
        <title>Complete genome sequence of Corynebacterium casei LMG S-19264T (=DSM 44701T), isolated from a smear-ripened cheese.</title>
        <authorList>
            <consortium name="US DOE Joint Genome Institute (JGI-PGF)"/>
            <person name="Walter F."/>
            <person name="Albersmeier A."/>
            <person name="Kalinowski J."/>
            <person name="Ruckert C."/>
        </authorList>
    </citation>
    <scope>NUCLEOTIDE SEQUENCE</scope>
    <source>
        <strain evidence="4">CGMCC 1.12726</strain>
    </source>
</reference>
<dbReference type="Pfam" id="PF01738">
    <property type="entry name" value="DLH"/>
    <property type="match status" value="1"/>
</dbReference>
<organism evidence="4 5">
    <name type="scientific">Arenimonas maotaiensis</name>
    <dbReference type="NCBI Taxonomy" id="1446479"/>
    <lineage>
        <taxon>Bacteria</taxon>
        <taxon>Pseudomonadati</taxon>
        <taxon>Pseudomonadota</taxon>
        <taxon>Gammaproteobacteria</taxon>
        <taxon>Lysobacterales</taxon>
        <taxon>Lysobacteraceae</taxon>
        <taxon>Arenimonas</taxon>
    </lineage>
</organism>
<keyword evidence="5" id="KW-1185">Reference proteome</keyword>
<dbReference type="AlphaFoldDB" id="A0A917FPN7"/>
<evidence type="ECO:0000259" key="3">
    <source>
        <dbReference type="Pfam" id="PF23678"/>
    </source>
</evidence>
<reference evidence="4" key="2">
    <citation type="submission" date="2020-09" db="EMBL/GenBank/DDBJ databases">
        <authorList>
            <person name="Sun Q."/>
            <person name="Zhou Y."/>
        </authorList>
    </citation>
    <scope>NUCLEOTIDE SEQUENCE</scope>
    <source>
        <strain evidence="4">CGMCC 1.12726</strain>
    </source>
</reference>
<feature type="domain" description="YqhI" evidence="3">
    <location>
        <begin position="8"/>
        <end position="34"/>
    </location>
</feature>
<protein>
    <submittedName>
        <fullName evidence="4">Carboxymethylenebutenolidase</fullName>
    </submittedName>
</protein>
<evidence type="ECO:0000256" key="1">
    <source>
        <dbReference type="ARBA" id="ARBA00022729"/>
    </source>
</evidence>
<dbReference type="PANTHER" id="PTHR46623">
    <property type="entry name" value="CARBOXYMETHYLENEBUTENOLIDASE-RELATED"/>
    <property type="match status" value="1"/>
</dbReference>
<dbReference type="Pfam" id="PF23678">
    <property type="entry name" value="YqhI"/>
    <property type="match status" value="1"/>
</dbReference>
<sequence>MSHDTPALPQPIIDLYDEYTHAPLDRRDFLKRLSTLAGGTAAAYALLPVLENNYAQAALVASDDSRLVSEDVTFDGPNGALKAYLSRPKAGGRRGSVLVIHENRGLNPHIRDVARRVALAGYNALALDFLSPLGGTPADEDAARALFAKLDRADAAENGLAALAFLKSLSGSNGRLGAVGFCWGGAMVNQLAVFSPDLDAAVCFYGMAPELLLVPQIKARMQLHYAGVDERINAGRDAFENAMKAAGVRYQSYLYEGKQHAFHNDTNAGRYDKASAELAWSRTLALFADTL</sequence>
<dbReference type="EMBL" id="BMFO01000002">
    <property type="protein sequence ID" value="GGF93092.1"/>
    <property type="molecule type" value="Genomic_DNA"/>
</dbReference>
<dbReference type="RefSeq" id="WP_188449204.1">
    <property type="nucleotide sequence ID" value="NZ_BMFO01000002.1"/>
</dbReference>
<accession>A0A917FPN7</accession>
<gene>
    <name evidence="4" type="ORF">GCM10010960_13770</name>
</gene>
<dbReference type="PANTHER" id="PTHR46623:SF6">
    <property type="entry name" value="ALPHA_BETA-HYDROLASES SUPERFAMILY PROTEIN"/>
    <property type="match status" value="1"/>
</dbReference>
<dbReference type="NCBIfam" id="TIGR01409">
    <property type="entry name" value="TAT_signal_seq"/>
    <property type="match status" value="1"/>
</dbReference>
<dbReference type="InterPro" id="IPR006311">
    <property type="entry name" value="TAT_signal"/>
</dbReference>